<protein>
    <submittedName>
        <fullName evidence="3">Retinol dehydrogenase 14</fullName>
        <ecNumber evidence="3">1.1.1.-</ecNumber>
    </submittedName>
</protein>
<reference evidence="3" key="1">
    <citation type="submission" date="2018-11" db="EMBL/GenBank/DDBJ databases">
        <authorList>
            <person name="Alioto T."/>
            <person name="Alioto T."/>
        </authorList>
    </citation>
    <scope>NUCLEOTIDE SEQUENCE</scope>
</reference>
<evidence type="ECO:0000313" key="4">
    <source>
        <dbReference type="Proteomes" id="UP000596742"/>
    </source>
</evidence>
<dbReference type="CDD" id="cd05327">
    <property type="entry name" value="retinol-DH_like_SDR_c_like"/>
    <property type="match status" value="1"/>
</dbReference>
<keyword evidence="2" id="KW-0472">Membrane</keyword>
<dbReference type="Pfam" id="PF00106">
    <property type="entry name" value="adh_short"/>
    <property type="match status" value="1"/>
</dbReference>
<feature type="transmembrane region" description="Helical" evidence="2">
    <location>
        <begin position="6"/>
        <end position="24"/>
    </location>
</feature>
<dbReference type="InterPro" id="IPR036291">
    <property type="entry name" value="NAD(P)-bd_dom_sf"/>
</dbReference>
<dbReference type="AlphaFoldDB" id="A0A8B6GAP0"/>
<dbReference type="EC" id="1.1.1.-" evidence="3"/>
<accession>A0A8B6GAP0</accession>
<evidence type="ECO:0000256" key="1">
    <source>
        <dbReference type="ARBA" id="ARBA00023002"/>
    </source>
</evidence>
<dbReference type="EMBL" id="UYJE01008149">
    <property type="protein sequence ID" value="VDI61387.1"/>
    <property type="molecule type" value="Genomic_DNA"/>
</dbReference>
<evidence type="ECO:0000313" key="3">
    <source>
        <dbReference type="EMBL" id="VDI61387.1"/>
    </source>
</evidence>
<gene>
    <name evidence="3" type="ORF">MGAL_10B054039</name>
</gene>
<dbReference type="PRINTS" id="PR00081">
    <property type="entry name" value="GDHRDH"/>
</dbReference>
<keyword evidence="1 3" id="KW-0560">Oxidoreductase</keyword>
<proteinExistence type="predicted"/>
<dbReference type="SUPFAM" id="SSF51735">
    <property type="entry name" value="NAD(P)-binding Rossmann-fold domains"/>
    <property type="match status" value="1"/>
</dbReference>
<dbReference type="GO" id="GO:0016491">
    <property type="term" value="F:oxidoreductase activity"/>
    <property type="evidence" value="ECO:0007669"/>
    <property type="project" value="UniProtKB-KW"/>
</dbReference>
<keyword evidence="2" id="KW-0812">Transmembrane</keyword>
<sequence length="313" mass="34966">MDSTTWYVTASVTFVGMFVTAVLFRSLRTRRCNSCVLLHGKTCIVTGANTGIGLQTALELAKRHARVIMACRDPNKARIAIEYIQSRTKNGSLVFKPLDLASHVSVKEFCKDILEEEHTLNVLVNNAGVMGHPYQLSEDGIEMHMAVNHFSVFLLTNMLLSKLKESSPSRIVFVSSALHKRGEIDFENVKGKQTKAYANSKLANVYFARELHERLAGSKVDVFTVHPGMVDTELARYSMSKWLWTLLYPLRLLLIKTASQGCQTVVHCAISEELEGKSGGYFGACVQEPWPEVSSCKETQLKMWKTSKEITGL</sequence>
<organism evidence="3 4">
    <name type="scientific">Mytilus galloprovincialis</name>
    <name type="common">Mediterranean mussel</name>
    <dbReference type="NCBI Taxonomy" id="29158"/>
    <lineage>
        <taxon>Eukaryota</taxon>
        <taxon>Metazoa</taxon>
        <taxon>Spiralia</taxon>
        <taxon>Lophotrochozoa</taxon>
        <taxon>Mollusca</taxon>
        <taxon>Bivalvia</taxon>
        <taxon>Autobranchia</taxon>
        <taxon>Pteriomorphia</taxon>
        <taxon>Mytilida</taxon>
        <taxon>Mytiloidea</taxon>
        <taxon>Mytilidae</taxon>
        <taxon>Mytilinae</taxon>
        <taxon>Mytilus</taxon>
    </lineage>
</organism>
<keyword evidence="4" id="KW-1185">Reference proteome</keyword>
<dbReference type="PANTHER" id="PTHR43157:SF31">
    <property type="entry name" value="PHOSPHATIDYLINOSITOL-GLYCAN BIOSYNTHESIS CLASS F PROTEIN"/>
    <property type="match status" value="1"/>
</dbReference>
<keyword evidence="2" id="KW-1133">Transmembrane helix</keyword>
<dbReference type="Proteomes" id="UP000596742">
    <property type="component" value="Unassembled WGS sequence"/>
</dbReference>
<dbReference type="PANTHER" id="PTHR43157">
    <property type="entry name" value="PHOSPHATIDYLINOSITOL-GLYCAN BIOSYNTHESIS CLASS F PROTEIN-RELATED"/>
    <property type="match status" value="1"/>
</dbReference>
<name>A0A8B6GAP0_MYTGA</name>
<dbReference type="InterPro" id="IPR002347">
    <property type="entry name" value="SDR_fam"/>
</dbReference>
<comment type="caution">
    <text evidence="3">The sequence shown here is derived from an EMBL/GenBank/DDBJ whole genome shotgun (WGS) entry which is preliminary data.</text>
</comment>
<dbReference type="Gene3D" id="3.40.50.720">
    <property type="entry name" value="NAD(P)-binding Rossmann-like Domain"/>
    <property type="match status" value="1"/>
</dbReference>
<evidence type="ECO:0000256" key="2">
    <source>
        <dbReference type="SAM" id="Phobius"/>
    </source>
</evidence>
<dbReference type="OrthoDB" id="191139at2759"/>